<proteinExistence type="predicted"/>
<keyword evidence="3" id="KW-1185">Reference proteome</keyword>
<feature type="transmembrane region" description="Helical" evidence="1">
    <location>
        <begin position="51"/>
        <end position="72"/>
    </location>
</feature>
<reference evidence="2 3" key="1">
    <citation type="submission" date="2016-07" db="EMBL/GenBank/DDBJ databases">
        <title>Draft genome of the white-rot fungus Obba rivulosa 3A-2.</title>
        <authorList>
            <consortium name="DOE Joint Genome Institute"/>
            <person name="Miettinen O."/>
            <person name="Riley R."/>
            <person name="Acob R."/>
            <person name="Barry K."/>
            <person name="Cullen D."/>
            <person name="De Vries R."/>
            <person name="Hainaut M."/>
            <person name="Hatakka A."/>
            <person name="Henrissat B."/>
            <person name="Hilden K."/>
            <person name="Kuo R."/>
            <person name="Labutti K."/>
            <person name="Lipzen A."/>
            <person name="Makela M.R."/>
            <person name="Sandor L."/>
            <person name="Spatafora J.W."/>
            <person name="Grigoriev I.V."/>
            <person name="Hibbett D.S."/>
        </authorList>
    </citation>
    <scope>NUCLEOTIDE SEQUENCE [LARGE SCALE GENOMIC DNA]</scope>
    <source>
        <strain evidence="2 3">3A-2</strain>
    </source>
</reference>
<name>A0A8E2AGW4_9APHY</name>
<keyword evidence="1" id="KW-1133">Transmembrane helix</keyword>
<keyword evidence="1" id="KW-0472">Membrane</keyword>
<keyword evidence="1" id="KW-0812">Transmembrane</keyword>
<organism evidence="2 3">
    <name type="scientific">Obba rivulosa</name>
    <dbReference type="NCBI Taxonomy" id="1052685"/>
    <lineage>
        <taxon>Eukaryota</taxon>
        <taxon>Fungi</taxon>
        <taxon>Dikarya</taxon>
        <taxon>Basidiomycota</taxon>
        <taxon>Agaricomycotina</taxon>
        <taxon>Agaricomycetes</taxon>
        <taxon>Polyporales</taxon>
        <taxon>Gelatoporiaceae</taxon>
        <taxon>Obba</taxon>
    </lineage>
</organism>
<evidence type="ECO:0000313" key="2">
    <source>
        <dbReference type="EMBL" id="OCH83933.1"/>
    </source>
</evidence>
<feature type="transmembrane region" description="Helical" evidence="1">
    <location>
        <begin position="22"/>
        <end position="44"/>
    </location>
</feature>
<evidence type="ECO:0000256" key="1">
    <source>
        <dbReference type="SAM" id="Phobius"/>
    </source>
</evidence>
<evidence type="ECO:0000313" key="3">
    <source>
        <dbReference type="Proteomes" id="UP000250043"/>
    </source>
</evidence>
<dbReference type="EMBL" id="KV722761">
    <property type="protein sequence ID" value="OCH83933.1"/>
    <property type="molecule type" value="Genomic_DNA"/>
</dbReference>
<dbReference type="Proteomes" id="UP000250043">
    <property type="component" value="Unassembled WGS sequence"/>
</dbReference>
<dbReference type="AlphaFoldDB" id="A0A8E2AGW4"/>
<protein>
    <submittedName>
        <fullName evidence="2">Uncharacterized protein</fullName>
    </submittedName>
</protein>
<sequence length="81" mass="9066">MSDFEVYEPGEFAMSFLDSRPAYFHVLGIEIINISPLAATAFLLPKLRAGFQSLGGILAFPQVWTLLIFPLFKISSNSHKF</sequence>
<gene>
    <name evidence="2" type="ORF">OBBRIDRAFT_840092</name>
</gene>
<accession>A0A8E2AGW4</accession>